<evidence type="ECO:0000256" key="1">
    <source>
        <dbReference type="ARBA" id="ARBA00004442"/>
    </source>
</evidence>
<dbReference type="SUPFAM" id="SSF48452">
    <property type="entry name" value="TPR-like"/>
    <property type="match status" value="1"/>
</dbReference>
<evidence type="ECO:0000256" key="4">
    <source>
        <dbReference type="ARBA" id="ARBA00023136"/>
    </source>
</evidence>
<evidence type="ECO:0000256" key="2">
    <source>
        <dbReference type="ARBA" id="ARBA00006275"/>
    </source>
</evidence>
<dbReference type="Proteomes" id="UP000679126">
    <property type="component" value="Unassembled WGS sequence"/>
</dbReference>
<evidence type="ECO:0000259" key="7">
    <source>
        <dbReference type="Pfam" id="PF07980"/>
    </source>
</evidence>
<feature type="domain" description="RagB/SusD" evidence="7">
    <location>
        <begin position="271"/>
        <end position="425"/>
    </location>
</feature>
<evidence type="ECO:0000256" key="6">
    <source>
        <dbReference type="SAM" id="SignalP"/>
    </source>
</evidence>
<evidence type="ECO:0000313" key="10">
    <source>
        <dbReference type="Proteomes" id="UP000679126"/>
    </source>
</evidence>
<keyword evidence="10" id="KW-1185">Reference proteome</keyword>
<evidence type="ECO:0000313" key="9">
    <source>
        <dbReference type="EMBL" id="MBO9154502.1"/>
    </source>
</evidence>
<dbReference type="InterPro" id="IPR033985">
    <property type="entry name" value="SusD-like_N"/>
</dbReference>
<feature type="chain" id="PRO_5045251631" evidence="6">
    <location>
        <begin position="21"/>
        <end position="610"/>
    </location>
</feature>
<feature type="domain" description="RagB/SusD" evidence="7">
    <location>
        <begin position="514"/>
        <end position="610"/>
    </location>
</feature>
<feature type="signal peptide" evidence="6">
    <location>
        <begin position="1"/>
        <end position="20"/>
    </location>
</feature>
<dbReference type="Gene3D" id="1.25.40.390">
    <property type="match status" value="2"/>
</dbReference>
<dbReference type="PROSITE" id="PS51257">
    <property type="entry name" value="PROKAR_LIPOPROTEIN"/>
    <property type="match status" value="1"/>
</dbReference>
<dbReference type="EMBL" id="JAGHKP010000004">
    <property type="protein sequence ID" value="MBO9154502.1"/>
    <property type="molecule type" value="Genomic_DNA"/>
</dbReference>
<comment type="caution">
    <text evidence="9">The sequence shown here is derived from an EMBL/GenBank/DDBJ whole genome shotgun (WGS) entry which is preliminary data.</text>
</comment>
<keyword evidence="4" id="KW-0472">Membrane</keyword>
<dbReference type="InterPro" id="IPR012944">
    <property type="entry name" value="SusD_RagB_dom"/>
</dbReference>
<evidence type="ECO:0000256" key="3">
    <source>
        <dbReference type="ARBA" id="ARBA00022729"/>
    </source>
</evidence>
<dbReference type="InterPro" id="IPR011990">
    <property type="entry name" value="TPR-like_helical_dom_sf"/>
</dbReference>
<evidence type="ECO:0000256" key="5">
    <source>
        <dbReference type="ARBA" id="ARBA00023237"/>
    </source>
</evidence>
<reference evidence="10" key="1">
    <citation type="submission" date="2021-03" db="EMBL/GenBank/DDBJ databases">
        <title>Assistant Professor.</title>
        <authorList>
            <person name="Huq M.A."/>
        </authorList>
    </citation>
    <scope>NUCLEOTIDE SEQUENCE [LARGE SCALE GENOMIC DNA]</scope>
    <source>
        <strain evidence="10">MAH-28</strain>
    </source>
</reference>
<accession>A0ABS3YII3</accession>
<evidence type="ECO:0000259" key="8">
    <source>
        <dbReference type="Pfam" id="PF14322"/>
    </source>
</evidence>
<name>A0ABS3YII3_9BACT</name>
<gene>
    <name evidence="9" type="ORF">J7I43_19920</name>
</gene>
<comment type="subcellular location">
    <subcellularLocation>
        <location evidence="1">Cell outer membrane</location>
    </subcellularLocation>
</comment>
<protein>
    <submittedName>
        <fullName evidence="9">RagB/SusD family nutrient uptake outer membrane protein</fullName>
    </submittedName>
</protein>
<feature type="domain" description="SusD-like N-terminal" evidence="8">
    <location>
        <begin position="21"/>
        <end position="219"/>
    </location>
</feature>
<comment type="similarity">
    <text evidence="2">Belongs to the SusD family.</text>
</comment>
<keyword evidence="5" id="KW-0998">Cell outer membrane</keyword>
<organism evidence="9 10">
    <name type="scientific">Chitinophaga chungangae</name>
    <dbReference type="NCBI Taxonomy" id="2821488"/>
    <lineage>
        <taxon>Bacteria</taxon>
        <taxon>Pseudomonadati</taxon>
        <taxon>Bacteroidota</taxon>
        <taxon>Chitinophagia</taxon>
        <taxon>Chitinophagales</taxon>
        <taxon>Chitinophagaceae</taxon>
        <taxon>Chitinophaga</taxon>
    </lineage>
</organism>
<keyword evidence="3 6" id="KW-0732">Signal</keyword>
<dbReference type="RefSeq" id="WP_209147620.1">
    <property type="nucleotide sequence ID" value="NZ_JAGHKP010000004.1"/>
</dbReference>
<sequence>MKIRYFILLGFILLSSGSCKDFLDTKPEDALFPGNYYQTAEELDYALTAVYHTLGSDPTYGNNLLYLLGWTADEGFMNRSSIATGAFRLNHSPGDTYVTAFWRELYNGINRANILLENVDNNLSIPEEKRRTVKGEALFLRGYLYFLLVQNFGGVPIKVTSSKSAVDVHIQRNTVKETYEQVLKDMTEAEGLVQDISTLGFGGRVSKSAVRGILMRVNLYMAGYPLKETARYQEVIKWGDKIMQDGASGHAMNPSFSNIFITIAQEKYDIKESIWEVEFIGNSSEVYNETGRNGWINGIATPNTNTGRSDGYMTWTAKLYNSYEPGDLRKYWCIPHFNYAALPAAAGTKTLVSENFSEATKYARTPGKFRREFETQIPKSATRSPINVPLLRYTDVVMMYAEALNEIQGPVQQAVSLVNQVRRRSWSTGIKSFTVTNGGSGYTAAPAVTISGNGGASAKAVLTNGVVTGIALDRDPTGVTYSLAGTYTSVPTVTLSGGDGSGAQATAEIFRLEDADVKPAFTASKETFRKFIQDERMREFNFENMRRSDLLRWEIYDQVNRDMAAIMTTDIPGSVFITYYGNMESPKHLLLPIPSAEMVTNNKMVQNPGW</sequence>
<proteinExistence type="inferred from homology"/>
<dbReference type="Pfam" id="PF07980">
    <property type="entry name" value="SusD_RagB"/>
    <property type="match status" value="2"/>
</dbReference>
<dbReference type="Pfam" id="PF14322">
    <property type="entry name" value="SusD-like_3"/>
    <property type="match status" value="1"/>
</dbReference>